<dbReference type="WBParaSite" id="ES5_v2.g16627.t1">
    <property type="protein sequence ID" value="ES5_v2.g16627.t1"/>
    <property type="gene ID" value="ES5_v2.g16627"/>
</dbReference>
<dbReference type="Proteomes" id="UP000887579">
    <property type="component" value="Unplaced"/>
</dbReference>
<sequence length="255" mass="28849">MMTYGEKKTFLFMVLHLEGQSIQDLLGDRKLSPAKSIIFAYRSFKCLEALHQMNIVHRDIKHGNFILSGSNNGRILIMDFGLSQIHNKTAAQNRTKTDELVGTREFYSLAAHQQLTQTFKDDTEAVLYVLEYLSSETFAFSSDDTLEEIQKKKESWRMSGKFFDQLPAKMKDVLKLVDGTPPGDIPNYNAIYNVFITAAASLANGFDLEGVGFFPGDDALLKAQKKFNKTIAKDEGERSKSKSRKRSQSKSKSRH</sequence>
<accession>A0AC34FH04</accession>
<protein>
    <submittedName>
        <fullName evidence="2">Protein kinase domain-containing protein</fullName>
    </submittedName>
</protein>
<organism evidence="1 2">
    <name type="scientific">Panagrolaimus sp. ES5</name>
    <dbReference type="NCBI Taxonomy" id="591445"/>
    <lineage>
        <taxon>Eukaryota</taxon>
        <taxon>Metazoa</taxon>
        <taxon>Ecdysozoa</taxon>
        <taxon>Nematoda</taxon>
        <taxon>Chromadorea</taxon>
        <taxon>Rhabditida</taxon>
        <taxon>Tylenchina</taxon>
        <taxon>Panagrolaimomorpha</taxon>
        <taxon>Panagrolaimoidea</taxon>
        <taxon>Panagrolaimidae</taxon>
        <taxon>Panagrolaimus</taxon>
    </lineage>
</organism>
<evidence type="ECO:0000313" key="2">
    <source>
        <dbReference type="WBParaSite" id="ES5_v2.g16627.t1"/>
    </source>
</evidence>
<reference evidence="2" key="1">
    <citation type="submission" date="2022-11" db="UniProtKB">
        <authorList>
            <consortium name="WormBaseParasite"/>
        </authorList>
    </citation>
    <scope>IDENTIFICATION</scope>
</reference>
<evidence type="ECO:0000313" key="1">
    <source>
        <dbReference type="Proteomes" id="UP000887579"/>
    </source>
</evidence>
<proteinExistence type="predicted"/>
<name>A0AC34FH04_9BILA</name>